<comment type="caution">
    <text evidence="7">The sequence shown here is derived from an EMBL/GenBank/DDBJ whole genome shotgun (WGS) entry which is preliminary data.</text>
</comment>
<dbReference type="Gene3D" id="3.40.630.30">
    <property type="match status" value="1"/>
</dbReference>
<gene>
    <name evidence="4 7" type="primary">mshD</name>
    <name evidence="7" type="ORF">E3T55_13725</name>
</gene>
<comment type="caution">
    <text evidence="4">Lacks conserved residue(s) required for the propagation of feature annotation.</text>
</comment>
<evidence type="ECO:0000259" key="6">
    <source>
        <dbReference type="PROSITE" id="PS51186"/>
    </source>
</evidence>
<name>A0A4R8ZX66_9MICO</name>
<keyword evidence="8" id="KW-1185">Reference proteome</keyword>
<feature type="binding site" evidence="4">
    <location>
        <begin position="131"/>
        <end position="133"/>
    </location>
    <ligand>
        <name>acetyl-CoA</name>
        <dbReference type="ChEBI" id="CHEBI:57288"/>
        <label>1</label>
    </ligand>
</feature>
<organism evidence="7 8">
    <name type="scientific">Cryobacterium frigoriphilum</name>
    <dbReference type="NCBI Taxonomy" id="1259150"/>
    <lineage>
        <taxon>Bacteria</taxon>
        <taxon>Bacillati</taxon>
        <taxon>Actinomycetota</taxon>
        <taxon>Actinomycetes</taxon>
        <taxon>Micrococcales</taxon>
        <taxon>Microbacteriaceae</taxon>
        <taxon>Cryobacterium</taxon>
    </lineage>
</organism>
<dbReference type="EMBL" id="SOHE01000056">
    <property type="protein sequence ID" value="TFD48330.1"/>
    <property type="molecule type" value="Genomic_DNA"/>
</dbReference>
<keyword evidence="3 4" id="KW-0012">Acyltransferase</keyword>
<keyword evidence="1 4" id="KW-0808">Transferase</keyword>
<evidence type="ECO:0000256" key="3">
    <source>
        <dbReference type="ARBA" id="ARBA00023315"/>
    </source>
</evidence>
<evidence type="ECO:0000256" key="2">
    <source>
        <dbReference type="ARBA" id="ARBA00022737"/>
    </source>
</evidence>
<reference evidence="7 8" key="1">
    <citation type="submission" date="2019-03" db="EMBL/GenBank/DDBJ databases">
        <title>Genomics of glacier-inhabiting Cryobacterium strains.</title>
        <authorList>
            <person name="Liu Q."/>
            <person name="Xin Y.-H."/>
        </authorList>
    </citation>
    <scope>NUCLEOTIDE SEQUENCE [LARGE SCALE GENOMIC DNA]</scope>
    <source>
        <strain evidence="7 8">Hh14</strain>
    </source>
</reference>
<evidence type="ECO:0000313" key="7">
    <source>
        <dbReference type="EMBL" id="TFD48330.1"/>
    </source>
</evidence>
<dbReference type="CDD" id="cd04301">
    <property type="entry name" value="NAT_SF"/>
    <property type="match status" value="2"/>
</dbReference>
<feature type="binding site" evidence="4">
    <location>
        <position position="362"/>
    </location>
    <ligand>
        <name>1D-myo-inositol 2-(L-cysteinylamino)-2-deoxy-alpha-D-glucopyranoside</name>
        <dbReference type="ChEBI" id="CHEBI:58887"/>
    </ligand>
</feature>
<dbReference type="Pfam" id="PF00583">
    <property type="entry name" value="Acetyltransf_1"/>
    <property type="match status" value="1"/>
</dbReference>
<evidence type="ECO:0000313" key="8">
    <source>
        <dbReference type="Proteomes" id="UP000297447"/>
    </source>
</evidence>
<comment type="similarity">
    <text evidence="4">Belongs to the acetyltransferase family. MshD subfamily.</text>
</comment>
<dbReference type="PROSITE" id="PS51186">
    <property type="entry name" value="GNAT"/>
    <property type="match status" value="1"/>
</dbReference>
<feature type="domain" description="N-acetyltransferase" evidence="6">
    <location>
        <begin position="250"/>
        <end position="397"/>
    </location>
</feature>
<feature type="binding site" evidence="4">
    <location>
        <position position="324"/>
    </location>
    <ligand>
        <name>1D-myo-inositol 2-(L-cysteinylamino)-2-deoxy-alpha-D-glucopyranoside</name>
        <dbReference type="ChEBI" id="CHEBI:58887"/>
    </ligand>
</feature>
<dbReference type="PANTHER" id="PTHR43420">
    <property type="entry name" value="ACETYLTRANSFERASE"/>
    <property type="match status" value="1"/>
</dbReference>
<feature type="binding site" evidence="4">
    <location>
        <position position="317"/>
    </location>
    <ligand>
        <name>1D-myo-inositol 2-(L-cysteinylamino)-2-deoxy-alpha-D-glucopyranoside</name>
        <dbReference type="ChEBI" id="CHEBI:58887"/>
    </ligand>
</feature>
<dbReference type="GO" id="GO:0010125">
    <property type="term" value="P:mycothiol biosynthetic process"/>
    <property type="evidence" value="ECO:0007669"/>
    <property type="project" value="UniProtKB-UniRule"/>
</dbReference>
<feature type="binding site" evidence="4">
    <location>
        <position position="92"/>
    </location>
    <ligand>
        <name>1D-myo-inositol 2-(L-cysteinylamino)-2-deoxy-alpha-D-glucopyranoside</name>
        <dbReference type="ChEBI" id="CHEBI:58887"/>
    </ligand>
</feature>
<evidence type="ECO:0000256" key="5">
    <source>
        <dbReference type="SAM" id="MobiDB-lite"/>
    </source>
</evidence>
<dbReference type="NCBIfam" id="TIGR03448">
    <property type="entry name" value="mycothiol_MshD"/>
    <property type="match status" value="1"/>
</dbReference>
<feature type="binding site" evidence="4">
    <location>
        <begin position="139"/>
        <end position="144"/>
    </location>
    <ligand>
        <name>acetyl-CoA</name>
        <dbReference type="ChEBI" id="CHEBI:57288"/>
        <label>1</label>
    </ligand>
</feature>
<feature type="compositionally biased region" description="Basic and acidic residues" evidence="5">
    <location>
        <begin position="171"/>
        <end position="180"/>
    </location>
</feature>
<dbReference type="HAMAP" id="MF_01698">
    <property type="entry name" value="MshD"/>
    <property type="match status" value="1"/>
</dbReference>
<dbReference type="AlphaFoldDB" id="A0A4R8ZX66"/>
<dbReference type="InterPro" id="IPR017813">
    <property type="entry name" value="Mycothiol_AcTrfase"/>
</dbReference>
<dbReference type="SUPFAM" id="SSF55729">
    <property type="entry name" value="Acyl-CoA N-acyltransferases (Nat)"/>
    <property type="match status" value="2"/>
</dbReference>
<feature type="region of interest" description="Disordered" evidence="5">
    <location>
        <begin position="153"/>
        <end position="183"/>
    </location>
</feature>
<dbReference type="PROSITE" id="PS51257">
    <property type="entry name" value="PROKAR_LIPOPROTEIN"/>
    <property type="match status" value="1"/>
</dbReference>
<dbReference type="GO" id="GO:0035447">
    <property type="term" value="F:mycothiol synthase activity"/>
    <property type="evidence" value="ECO:0007669"/>
    <property type="project" value="UniProtKB-UniRule"/>
</dbReference>
<dbReference type="OrthoDB" id="3208058at2"/>
<keyword evidence="2 4" id="KW-0677">Repeat</keyword>
<feature type="binding site" evidence="4">
    <location>
        <begin position="335"/>
        <end position="341"/>
    </location>
    <ligand>
        <name>acetyl-CoA</name>
        <dbReference type="ChEBI" id="CHEBI:57288"/>
        <label>2</label>
    </ligand>
</feature>
<sequence>MRSGATTTSGAPAPSTCTFGACAPSSATRNRSSAPCATWGTASTCTKKTTNGFPTLLLSLTPLSYTDAASAARVHHLATAAQHVDGYAPLNEQALFDLAAGTRDVWIATADVDGVALDTALLVLGGGQLDLVVHPDHRRQGVATAILSQVLDGQGSNGAEAQKTEAVTEPGKAEPVKTEPGKTAPVKIEPVSTAWAHGDHPGARALANRYQFEAARTLLQMRLRLAAAAPASTPQNEVQPGAAPRAAPGVTIGAFHPGSDDAAWVELNALVFAEHAEQGALTLTDLADRQHESWFEADDFLIMRDDSGRMIGYNWLKIEQDLGEIYVIGVHPRAAGQGLGRTLMQAGLARLRERGCTNAALYVEADSLGPVHLYRSLGFTDFTVDVQYLRSTDRRTG</sequence>
<comment type="subunit">
    <text evidence="4">Monomer.</text>
</comment>
<dbReference type="EC" id="2.3.1.189" evidence="4"/>
<dbReference type="PANTHER" id="PTHR43420:SF12">
    <property type="entry name" value="N-ACETYLTRANSFERASE DOMAIN-CONTAINING PROTEIN"/>
    <property type="match status" value="1"/>
</dbReference>
<feature type="binding site" evidence="4">
    <location>
        <position position="277"/>
    </location>
    <ligand>
        <name>1D-myo-inositol 2-(L-cysteinylamino)-2-deoxy-alpha-D-glucopyranoside</name>
        <dbReference type="ChEBI" id="CHEBI:58887"/>
    </ligand>
</feature>
<dbReference type="InterPro" id="IPR016181">
    <property type="entry name" value="Acyl_CoA_acyltransferase"/>
</dbReference>
<evidence type="ECO:0000256" key="1">
    <source>
        <dbReference type="ARBA" id="ARBA00022679"/>
    </source>
</evidence>
<evidence type="ECO:0000256" key="4">
    <source>
        <dbReference type="HAMAP-Rule" id="MF_01698"/>
    </source>
</evidence>
<proteinExistence type="inferred from homology"/>
<comment type="function">
    <text evidence="4">Catalyzes the transfer of acetyl from acetyl-CoA to desacetylmycothiol (Cys-GlcN-Ins) to form mycothiol.</text>
</comment>
<protein>
    <recommendedName>
        <fullName evidence="4">Mycothiol acetyltransferase</fullName>
        <shortName evidence="4">MSH acetyltransferase</shortName>
        <ecNumber evidence="4">2.3.1.189</ecNumber>
    </recommendedName>
    <alternativeName>
        <fullName evidence="4">Mycothiol synthase</fullName>
    </alternativeName>
</protein>
<accession>A0A4R8ZX66</accession>
<feature type="binding site" evidence="4">
    <location>
        <begin position="328"/>
        <end position="330"/>
    </location>
    <ligand>
        <name>acetyl-CoA</name>
        <dbReference type="ChEBI" id="CHEBI:57288"/>
        <label>2</label>
    </ligand>
</feature>
<comment type="catalytic activity">
    <reaction evidence="4">
        <text>1D-myo-inositol 2-(L-cysteinylamino)-2-deoxy-alpha-D-glucopyranoside + acetyl-CoA = mycothiol + CoA + H(+)</text>
        <dbReference type="Rhea" id="RHEA:26172"/>
        <dbReference type="ChEBI" id="CHEBI:15378"/>
        <dbReference type="ChEBI" id="CHEBI:16768"/>
        <dbReference type="ChEBI" id="CHEBI:57287"/>
        <dbReference type="ChEBI" id="CHEBI:57288"/>
        <dbReference type="ChEBI" id="CHEBI:58887"/>
        <dbReference type="EC" id="2.3.1.189"/>
    </reaction>
</comment>
<dbReference type="InterPro" id="IPR050680">
    <property type="entry name" value="YpeA/RimI_acetyltransf"/>
</dbReference>
<dbReference type="InterPro" id="IPR000182">
    <property type="entry name" value="GNAT_dom"/>
</dbReference>
<dbReference type="Proteomes" id="UP000297447">
    <property type="component" value="Unassembled WGS sequence"/>
</dbReference>